<evidence type="ECO:0000256" key="2">
    <source>
        <dbReference type="ARBA" id="ARBA00001966"/>
    </source>
</evidence>
<comment type="function">
    <text evidence="19">Isoform MOCS1A and isoform MOCS1B probably form a complex that catalyzes the conversion of 5'-GTP to cyclic pyranopterin monophosphate (cPMP). MOCS1A catalyzes the cyclization of GTP to (8S)-3',8-cyclo-7,8-dihydroguanosine 5'-triphosphate and MOCS1B catalyzes the subsequent conversion of (8S)-3',8-cyclo-7,8-dihydroguanosine 5'-triphosphate to cPMP.</text>
</comment>
<comment type="cofactor">
    <cofactor evidence="2">
        <name>[4Fe-4S] cluster</name>
        <dbReference type="ChEBI" id="CHEBI:49883"/>
    </cofactor>
</comment>
<evidence type="ECO:0000256" key="9">
    <source>
        <dbReference type="ARBA" id="ARBA00022485"/>
    </source>
</evidence>
<evidence type="ECO:0000256" key="14">
    <source>
        <dbReference type="ARBA" id="ARBA00023014"/>
    </source>
</evidence>
<comment type="pathway">
    <text evidence="3">Cofactor biosynthesis; molybdopterin biosynthesis.</text>
</comment>
<dbReference type="CDD" id="cd01335">
    <property type="entry name" value="Radical_SAM"/>
    <property type="match status" value="1"/>
</dbReference>
<dbReference type="CDD" id="cd21117">
    <property type="entry name" value="Twitch_MoaA"/>
    <property type="match status" value="2"/>
</dbReference>
<evidence type="ECO:0000256" key="8">
    <source>
        <dbReference type="ARBA" id="ARBA00015273"/>
    </source>
</evidence>
<keyword evidence="17" id="KW-0456">Lyase</keyword>
<dbReference type="InterPro" id="IPR058240">
    <property type="entry name" value="rSAM_sf"/>
</dbReference>
<dbReference type="FunFam" id="3.20.20.70:FF:000117">
    <property type="entry name" value="molybdenum cofactor biosynthesis protein 1"/>
    <property type="match status" value="1"/>
</dbReference>
<dbReference type="InterPro" id="IPR000385">
    <property type="entry name" value="MoaA_NifB_PqqE_Fe-S-bd_CS"/>
</dbReference>
<evidence type="ECO:0000256" key="20">
    <source>
        <dbReference type="ARBA" id="ARBA00063038"/>
    </source>
</evidence>
<keyword evidence="14" id="KW-0411">Iron-sulfur</keyword>
<evidence type="ECO:0000256" key="13">
    <source>
        <dbReference type="ARBA" id="ARBA00023004"/>
    </source>
</evidence>
<organism evidence="22 23">
    <name type="scientific">Artemisia annua</name>
    <name type="common">Sweet wormwood</name>
    <dbReference type="NCBI Taxonomy" id="35608"/>
    <lineage>
        <taxon>Eukaryota</taxon>
        <taxon>Viridiplantae</taxon>
        <taxon>Streptophyta</taxon>
        <taxon>Embryophyta</taxon>
        <taxon>Tracheophyta</taxon>
        <taxon>Spermatophyta</taxon>
        <taxon>Magnoliopsida</taxon>
        <taxon>eudicotyledons</taxon>
        <taxon>Gunneridae</taxon>
        <taxon>Pentapetalae</taxon>
        <taxon>asterids</taxon>
        <taxon>campanulids</taxon>
        <taxon>Asterales</taxon>
        <taxon>Asteraceae</taxon>
        <taxon>Asteroideae</taxon>
        <taxon>Anthemideae</taxon>
        <taxon>Artemisiinae</taxon>
        <taxon>Artemisia</taxon>
    </lineage>
</organism>
<evidence type="ECO:0000256" key="7">
    <source>
        <dbReference type="ARBA" id="ARBA00012575"/>
    </source>
</evidence>
<keyword evidence="11" id="KW-0479">Metal-binding</keyword>
<evidence type="ECO:0000256" key="6">
    <source>
        <dbReference type="ARBA" id="ARBA00012167"/>
    </source>
</evidence>
<feature type="domain" description="Radical SAM core" evidence="21">
    <location>
        <begin position="85"/>
        <end position="315"/>
    </location>
</feature>
<dbReference type="InterPro" id="IPR007197">
    <property type="entry name" value="rSAM"/>
</dbReference>
<keyword evidence="13" id="KW-0408">Iron</keyword>
<dbReference type="InterPro" id="IPR040064">
    <property type="entry name" value="MoaA-like"/>
</dbReference>
<comment type="similarity">
    <text evidence="5">In the N-terminal section; belongs to the radical SAM superfamily. MoaA family.</text>
</comment>
<comment type="catalytic activity">
    <reaction evidence="1">
        <text>(8S)-3',8-cyclo-7,8-dihydroguanosine 5'-triphosphate = cyclic pyranopterin phosphate + diphosphate</text>
        <dbReference type="Rhea" id="RHEA:49580"/>
        <dbReference type="ChEBI" id="CHEBI:33019"/>
        <dbReference type="ChEBI" id="CHEBI:59648"/>
        <dbReference type="ChEBI" id="CHEBI:131766"/>
        <dbReference type="EC" id="4.6.1.17"/>
    </reaction>
</comment>
<proteinExistence type="inferred from homology"/>
<dbReference type="STRING" id="35608.A0A2U1L551"/>
<dbReference type="HAMAP" id="MF_01225_B">
    <property type="entry name" value="MoaA_B"/>
    <property type="match status" value="1"/>
</dbReference>
<keyword evidence="9" id="KW-0004">4Fe-4S</keyword>
<evidence type="ECO:0000313" key="23">
    <source>
        <dbReference type="Proteomes" id="UP000245207"/>
    </source>
</evidence>
<evidence type="ECO:0000259" key="21">
    <source>
        <dbReference type="PROSITE" id="PS51918"/>
    </source>
</evidence>
<evidence type="ECO:0000256" key="3">
    <source>
        <dbReference type="ARBA" id="ARBA00005046"/>
    </source>
</evidence>
<dbReference type="InterPro" id="IPR010505">
    <property type="entry name" value="MoaA_twitch"/>
</dbReference>
<dbReference type="GO" id="GO:0051539">
    <property type="term" value="F:4 iron, 4 sulfur cluster binding"/>
    <property type="evidence" value="ECO:0007669"/>
    <property type="project" value="UniProtKB-KW"/>
</dbReference>
<dbReference type="EC" id="4.6.1.17" evidence="7"/>
<comment type="catalytic activity">
    <reaction evidence="18">
        <text>GTP + AH2 + S-adenosyl-L-methionine = (8S)-3',8-cyclo-7,8-dihydroguanosine 5'-triphosphate + 5'-deoxyadenosine + L-methionine + A + H(+)</text>
        <dbReference type="Rhea" id="RHEA:49576"/>
        <dbReference type="ChEBI" id="CHEBI:13193"/>
        <dbReference type="ChEBI" id="CHEBI:15378"/>
        <dbReference type="ChEBI" id="CHEBI:17319"/>
        <dbReference type="ChEBI" id="CHEBI:17499"/>
        <dbReference type="ChEBI" id="CHEBI:37565"/>
        <dbReference type="ChEBI" id="CHEBI:57844"/>
        <dbReference type="ChEBI" id="CHEBI:59789"/>
        <dbReference type="ChEBI" id="CHEBI:131766"/>
        <dbReference type="EC" id="4.1.99.22"/>
    </reaction>
</comment>
<keyword evidence="15" id="KW-0342">GTP-binding</keyword>
<dbReference type="PROSITE" id="PS01305">
    <property type="entry name" value="MOAA_NIFB_PQQE"/>
    <property type="match status" value="1"/>
</dbReference>
<name>A0A2U1L551_ARTAN</name>
<dbReference type="SFLD" id="SFLDG01383">
    <property type="entry name" value="cyclic_pyranopterin_phosphate"/>
    <property type="match status" value="1"/>
</dbReference>
<evidence type="ECO:0000256" key="12">
    <source>
        <dbReference type="ARBA" id="ARBA00022741"/>
    </source>
</evidence>
<dbReference type="SMART" id="SM00729">
    <property type="entry name" value="Elp3"/>
    <property type="match status" value="1"/>
</dbReference>
<dbReference type="InterPro" id="IPR006638">
    <property type="entry name" value="Elp3/MiaA/NifB-like_rSAM"/>
</dbReference>
<dbReference type="EC" id="4.1.99.22" evidence="6"/>
<dbReference type="InterPro" id="IPR013785">
    <property type="entry name" value="Aldolase_TIM"/>
</dbReference>
<dbReference type="NCBIfam" id="NF001199">
    <property type="entry name" value="PRK00164.2-1"/>
    <property type="match status" value="1"/>
</dbReference>
<comment type="caution">
    <text evidence="22">The sequence shown here is derived from an EMBL/GenBank/DDBJ whole genome shotgun (WGS) entry which is preliminary data.</text>
</comment>
<comment type="subunit">
    <text evidence="20">Isoform MOCS1A and isoform MOCS1B probably form a heterooligomer.</text>
</comment>
<dbReference type="InterPro" id="IPR013483">
    <property type="entry name" value="MoaA"/>
</dbReference>
<evidence type="ECO:0000256" key="16">
    <source>
        <dbReference type="ARBA" id="ARBA00023150"/>
    </source>
</evidence>
<dbReference type="PANTHER" id="PTHR22960:SF0">
    <property type="entry name" value="MOLYBDENUM COFACTOR BIOSYNTHESIS PROTEIN 1"/>
    <property type="match status" value="1"/>
</dbReference>
<keyword evidence="16" id="KW-0501">Molybdenum cofactor biosynthesis</keyword>
<evidence type="ECO:0000256" key="1">
    <source>
        <dbReference type="ARBA" id="ARBA00001637"/>
    </source>
</evidence>
<dbReference type="NCBIfam" id="TIGR02666">
    <property type="entry name" value="moaA"/>
    <property type="match status" value="1"/>
</dbReference>
<accession>A0A2U1L551</accession>
<dbReference type="AlphaFoldDB" id="A0A2U1L551"/>
<dbReference type="PROSITE" id="PS51918">
    <property type="entry name" value="RADICAL_SAM"/>
    <property type="match status" value="1"/>
</dbReference>
<dbReference type="GO" id="GO:0061799">
    <property type="term" value="F:cyclic pyranopterin monophosphate synthase activity"/>
    <property type="evidence" value="ECO:0007669"/>
    <property type="project" value="UniProtKB-EC"/>
</dbReference>
<keyword evidence="23" id="KW-1185">Reference proteome</keyword>
<dbReference type="PANTHER" id="PTHR22960">
    <property type="entry name" value="MOLYBDOPTERIN COFACTOR SYNTHESIS PROTEIN A"/>
    <property type="match status" value="1"/>
</dbReference>
<evidence type="ECO:0000256" key="15">
    <source>
        <dbReference type="ARBA" id="ARBA00023134"/>
    </source>
</evidence>
<evidence type="ECO:0000256" key="5">
    <source>
        <dbReference type="ARBA" id="ARBA00009862"/>
    </source>
</evidence>
<dbReference type="SUPFAM" id="SSF102114">
    <property type="entry name" value="Radical SAM enzymes"/>
    <property type="match status" value="2"/>
</dbReference>
<evidence type="ECO:0000256" key="4">
    <source>
        <dbReference type="ARBA" id="ARBA00008484"/>
    </source>
</evidence>
<reference evidence="22 23" key="1">
    <citation type="journal article" date="2018" name="Mol. Plant">
        <title>The genome of Artemisia annua provides insight into the evolution of Asteraceae family and artemisinin biosynthesis.</title>
        <authorList>
            <person name="Shen Q."/>
            <person name="Zhang L."/>
            <person name="Liao Z."/>
            <person name="Wang S."/>
            <person name="Yan T."/>
            <person name="Shi P."/>
            <person name="Liu M."/>
            <person name="Fu X."/>
            <person name="Pan Q."/>
            <person name="Wang Y."/>
            <person name="Lv Z."/>
            <person name="Lu X."/>
            <person name="Zhang F."/>
            <person name="Jiang W."/>
            <person name="Ma Y."/>
            <person name="Chen M."/>
            <person name="Hao X."/>
            <person name="Li L."/>
            <person name="Tang Y."/>
            <person name="Lv G."/>
            <person name="Zhou Y."/>
            <person name="Sun X."/>
            <person name="Brodelius P.E."/>
            <person name="Rose J.K.C."/>
            <person name="Tang K."/>
        </authorList>
    </citation>
    <scope>NUCLEOTIDE SEQUENCE [LARGE SCALE GENOMIC DNA]</scope>
    <source>
        <strain evidence="23">cv. Huhao1</strain>
        <tissue evidence="22">Leaf</tissue>
    </source>
</reference>
<dbReference type="Gene3D" id="3.20.20.70">
    <property type="entry name" value="Aldolase class I"/>
    <property type="match status" value="2"/>
</dbReference>
<dbReference type="GO" id="GO:0046872">
    <property type="term" value="F:metal ion binding"/>
    <property type="evidence" value="ECO:0007669"/>
    <property type="project" value="UniProtKB-KW"/>
</dbReference>
<dbReference type="EMBL" id="PKPP01011437">
    <property type="protein sequence ID" value="PWA44137.1"/>
    <property type="molecule type" value="Genomic_DNA"/>
</dbReference>
<dbReference type="SFLD" id="SFLDS00029">
    <property type="entry name" value="Radical_SAM"/>
    <property type="match status" value="1"/>
</dbReference>
<sequence>MAKHPLRTRGRQKSGGSYAYEAMKHDILKSEIIYVYPFLSRFYVVALLTSNNVEGSMSKMYATMPEKIPEDAVKDDHVSNMLVDSFGRVHTYLRISLTERCNLRCQYCMPAEGVELTPGSLVMSQNEIIRIASLFVSSGVNKIRLTGGEPSIRKDIEEICSQLSSLKGLKTLAMTTNGLALARKLPKLKESGLNLLNISLDTLVPAKFEFMTRRKGHERVMEAIYKAVDLGYDPVKVNCVVMRGFNDDEICDFVELTKDKPINVRFIEFMPFDGNVWNVKKLVSYAEMLDIVGKRYTLKRIQDHPTETAKNFTIDGHRGTVSFITSMTNHFCSGCNRLRLLADGNLKVCLFGPSEVSLRDPIRNGADDNELRQIIGAAVKRKKASHAGMFDIAKTPNRPMIHIGDPSHDCIKDSSAVMHVQFTEKLNSEYKHPRRAQSGDISGIVEVFSRIANHGPFDGNVWNVKKLVSYAEMLDIVGKQYTGLQRIQDHPTETAKNFTIDGHRSSFSFITSMTNHFCSGCNRLRLLADGNLRRRLFLGVSLRDPIRNGADDNELRQIIGAAVKRKKASHAGMFDIAKTPNRPMIHIGDPSHDCIKDSSAVMHVHVTGES</sequence>
<dbReference type="InterPro" id="IPR050105">
    <property type="entry name" value="MoCo_biosynth_MoaA/MoaC"/>
</dbReference>
<dbReference type="GO" id="GO:0006777">
    <property type="term" value="P:Mo-molybdopterin cofactor biosynthetic process"/>
    <property type="evidence" value="ECO:0007669"/>
    <property type="project" value="UniProtKB-KW"/>
</dbReference>
<keyword evidence="12" id="KW-0547">Nucleotide-binding</keyword>
<protein>
    <recommendedName>
        <fullName evidence="8">Molybdenum cofactor biosynthesis protein 1</fullName>
        <ecNumber evidence="6">4.1.99.22</ecNumber>
        <ecNumber evidence="7">4.6.1.17</ecNumber>
    </recommendedName>
</protein>
<gene>
    <name evidence="22" type="ORF">CTI12_AA529040</name>
</gene>
<dbReference type="Proteomes" id="UP000245207">
    <property type="component" value="Unassembled WGS sequence"/>
</dbReference>
<dbReference type="Pfam" id="PF04055">
    <property type="entry name" value="Radical_SAM"/>
    <property type="match status" value="1"/>
</dbReference>
<evidence type="ECO:0000256" key="11">
    <source>
        <dbReference type="ARBA" id="ARBA00022723"/>
    </source>
</evidence>
<dbReference type="OrthoDB" id="429626at2759"/>
<dbReference type="SFLD" id="SFLDG01386">
    <property type="entry name" value="main_SPASM_domain-containing"/>
    <property type="match status" value="1"/>
</dbReference>
<evidence type="ECO:0000313" key="22">
    <source>
        <dbReference type="EMBL" id="PWA44137.1"/>
    </source>
</evidence>
<evidence type="ECO:0000256" key="18">
    <source>
        <dbReference type="ARBA" id="ARBA00048697"/>
    </source>
</evidence>
<dbReference type="SFLD" id="SFLDG01067">
    <property type="entry name" value="SPASM/twitch_domain_containing"/>
    <property type="match status" value="1"/>
</dbReference>
<comment type="similarity">
    <text evidence="4">In the C-terminal section; belongs to the MoaC family.</text>
</comment>
<evidence type="ECO:0000256" key="10">
    <source>
        <dbReference type="ARBA" id="ARBA00022691"/>
    </source>
</evidence>
<keyword evidence="10" id="KW-0949">S-adenosyl-L-methionine</keyword>
<dbReference type="UniPathway" id="UPA00344"/>
<evidence type="ECO:0000256" key="19">
    <source>
        <dbReference type="ARBA" id="ARBA00054222"/>
    </source>
</evidence>
<dbReference type="Pfam" id="PF06463">
    <property type="entry name" value="Mob_synth_C"/>
    <property type="match status" value="2"/>
</dbReference>
<evidence type="ECO:0000256" key="17">
    <source>
        <dbReference type="ARBA" id="ARBA00023239"/>
    </source>
</evidence>
<dbReference type="GO" id="GO:0061798">
    <property type="term" value="F:GTP 3',8'-cyclase activity"/>
    <property type="evidence" value="ECO:0007669"/>
    <property type="project" value="UniProtKB-EC"/>
</dbReference>
<dbReference type="GO" id="GO:0005525">
    <property type="term" value="F:GTP binding"/>
    <property type="evidence" value="ECO:0007669"/>
    <property type="project" value="UniProtKB-KW"/>
</dbReference>